<dbReference type="PANTHER" id="PTHR47723">
    <property type="entry name" value="OS05G0353850 PROTEIN"/>
    <property type="match status" value="1"/>
</dbReference>
<dbReference type="InterPro" id="IPR012337">
    <property type="entry name" value="RNaseH-like_sf"/>
</dbReference>
<organism evidence="2 3">
    <name type="scientific">Falsibacillus albus</name>
    <dbReference type="NCBI Taxonomy" id="2478915"/>
    <lineage>
        <taxon>Bacteria</taxon>
        <taxon>Bacillati</taxon>
        <taxon>Bacillota</taxon>
        <taxon>Bacilli</taxon>
        <taxon>Bacillales</taxon>
        <taxon>Bacillaceae</taxon>
        <taxon>Falsibacillus</taxon>
    </lineage>
</organism>
<accession>A0A3L7K375</accession>
<dbReference type="Gene3D" id="3.30.420.10">
    <property type="entry name" value="Ribonuclease H-like superfamily/Ribonuclease H"/>
    <property type="match status" value="1"/>
</dbReference>
<proteinExistence type="predicted"/>
<dbReference type="InterPro" id="IPR036397">
    <property type="entry name" value="RNaseH_sf"/>
</dbReference>
<dbReference type="PROSITE" id="PS50879">
    <property type="entry name" value="RNASE_H_1"/>
    <property type="match status" value="1"/>
</dbReference>
<dbReference type="Pfam" id="PF13456">
    <property type="entry name" value="RVT_3"/>
    <property type="match status" value="1"/>
</dbReference>
<evidence type="ECO:0000313" key="2">
    <source>
        <dbReference type="EMBL" id="RLQ95162.1"/>
    </source>
</evidence>
<name>A0A3L7K375_9BACI</name>
<dbReference type="SUPFAM" id="SSF53098">
    <property type="entry name" value="Ribonuclease H-like"/>
    <property type="match status" value="1"/>
</dbReference>
<dbReference type="OrthoDB" id="7845843at2"/>
<evidence type="ECO:0000313" key="3">
    <source>
        <dbReference type="Proteomes" id="UP000276770"/>
    </source>
</evidence>
<dbReference type="RefSeq" id="WP_121680818.1">
    <property type="nucleotide sequence ID" value="NZ_RCVZ01000007.1"/>
</dbReference>
<feature type="domain" description="RNase H type-1" evidence="1">
    <location>
        <begin position="1"/>
        <end position="125"/>
    </location>
</feature>
<dbReference type="AlphaFoldDB" id="A0A3L7K375"/>
<dbReference type="GO" id="GO:0004523">
    <property type="term" value="F:RNA-DNA hybrid ribonuclease activity"/>
    <property type="evidence" value="ECO:0007669"/>
    <property type="project" value="InterPro"/>
</dbReference>
<sequence length="133" mass="15159">MIEVYIDGASAGDPGPSGAGIFINNNGNVERYQYFLGEMNNHEAEYIALLKGIEICLEKGYRIVSFRTDSKAVVSAMEKEFVKKEKYKVIFSQALELSRQFDLFFIKWVPSKENRADELARNAILHERDGKCK</sequence>
<dbReference type="InterPro" id="IPR002156">
    <property type="entry name" value="RNaseH_domain"/>
</dbReference>
<dbReference type="EMBL" id="RCVZ01000007">
    <property type="protein sequence ID" value="RLQ95162.1"/>
    <property type="molecule type" value="Genomic_DNA"/>
</dbReference>
<keyword evidence="2" id="KW-0695">RNA-directed DNA polymerase</keyword>
<comment type="caution">
    <text evidence="2">The sequence shown here is derived from an EMBL/GenBank/DDBJ whole genome shotgun (WGS) entry which is preliminary data.</text>
</comment>
<keyword evidence="2" id="KW-0548">Nucleotidyltransferase</keyword>
<dbReference type="CDD" id="cd09279">
    <property type="entry name" value="RNase_HI_like"/>
    <property type="match status" value="1"/>
</dbReference>
<dbReference type="InterPro" id="IPR053151">
    <property type="entry name" value="RNase_H-like"/>
</dbReference>
<dbReference type="Proteomes" id="UP000276770">
    <property type="component" value="Unassembled WGS sequence"/>
</dbReference>
<keyword evidence="3" id="KW-1185">Reference proteome</keyword>
<evidence type="ECO:0000259" key="1">
    <source>
        <dbReference type="PROSITE" id="PS50879"/>
    </source>
</evidence>
<protein>
    <submittedName>
        <fullName evidence="2">Reverse transcriptase-like protein</fullName>
    </submittedName>
</protein>
<dbReference type="GO" id="GO:0003676">
    <property type="term" value="F:nucleic acid binding"/>
    <property type="evidence" value="ECO:0007669"/>
    <property type="project" value="InterPro"/>
</dbReference>
<reference evidence="2 3" key="1">
    <citation type="submission" date="2018-10" db="EMBL/GenBank/DDBJ databases">
        <title>Falsibacillus sp. genome draft.</title>
        <authorList>
            <person name="Shi S."/>
        </authorList>
    </citation>
    <scope>NUCLEOTIDE SEQUENCE [LARGE SCALE GENOMIC DNA]</scope>
    <source>
        <strain evidence="2 3">GY 10110</strain>
    </source>
</reference>
<dbReference type="GO" id="GO:0003964">
    <property type="term" value="F:RNA-directed DNA polymerase activity"/>
    <property type="evidence" value="ECO:0007669"/>
    <property type="project" value="UniProtKB-KW"/>
</dbReference>
<keyword evidence="2" id="KW-0808">Transferase</keyword>
<gene>
    <name evidence="2" type="ORF">D9X91_11745</name>
</gene>
<dbReference type="PANTHER" id="PTHR47723:SF19">
    <property type="entry name" value="POLYNUCLEOTIDYL TRANSFERASE, RIBONUCLEASE H-LIKE SUPERFAMILY PROTEIN"/>
    <property type="match status" value="1"/>
</dbReference>